<comment type="caution">
    <text evidence="1">The sequence shown here is derived from an EMBL/GenBank/DDBJ whole genome shotgun (WGS) entry which is preliminary data.</text>
</comment>
<evidence type="ECO:0000313" key="1">
    <source>
        <dbReference type="EMBL" id="MBI4725963.1"/>
    </source>
</evidence>
<accession>A0A933ICI0</accession>
<gene>
    <name evidence="1" type="ORF">HY768_01840</name>
</gene>
<evidence type="ECO:0000313" key="2">
    <source>
        <dbReference type="Proteomes" id="UP000736328"/>
    </source>
</evidence>
<dbReference type="AlphaFoldDB" id="A0A933ICI0"/>
<sequence>MSLKTLNSAVARKSRLPVGLTFDQVAEAVKRLSAKERGKFIENLLAATSPEYLSSIKEARADYRHGRVKSHRDVFGG</sequence>
<name>A0A933ICI0_UNCT6</name>
<protein>
    <submittedName>
        <fullName evidence="1">Uncharacterized protein</fullName>
    </submittedName>
</protein>
<dbReference type="Proteomes" id="UP000736328">
    <property type="component" value="Unassembled WGS sequence"/>
</dbReference>
<reference evidence="1" key="1">
    <citation type="submission" date="2020-07" db="EMBL/GenBank/DDBJ databases">
        <title>Huge and variable diversity of episymbiotic CPR bacteria and DPANN archaea in groundwater ecosystems.</title>
        <authorList>
            <person name="He C.Y."/>
            <person name="Keren R."/>
            <person name="Whittaker M."/>
            <person name="Farag I.F."/>
            <person name="Doudna J."/>
            <person name="Cate J.H.D."/>
            <person name="Banfield J.F."/>
        </authorList>
    </citation>
    <scope>NUCLEOTIDE SEQUENCE</scope>
    <source>
        <strain evidence="1">NC_groundwater_1520_Pr4_B-0.1um_53_5</strain>
    </source>
</reference>
<dbReference type="EMBL" id="JACQXR010000020">
    <property type="protein sequence ID" value="MBI4725963.1"/>
    <property type="molecule type" value="Genomic_DNA"/>
</dbReference>
<organism evidence="1 2">
    <name type="scientific">candidate division TA06 bacterium</name>
    <dbReference type="NCBI Taxonomy" id="2250710"/>
    <lineage>
        <taxon>Bacteria</taxon>
        <taxon>Bacteria division TA06</taxon>
    </lineage>
</organism>
<proteinExistence type="predicted"/>